<dbReference type="AlphaFoldDB" id="A0A507R061"/>
<name>A0A507R061_MONPU</name>
<sequence>MAFANGQIAQCPPHPITLREEHIAPAETTIVIQQYSNRWYSKFTVRTTSGTLLFTADPKSLRVQCRARVCRRVGPPAFRAPFATAEPQSMVRHVAGRGWTTLLSGEMNVMLRNLAPALFGPTEDEATLQV</sequence>
<evidence type="ECO:0000313" key="1">
    <source>
        <dbReference type="EMBL" id="TQB73676.1"/>
    </source>
</evidence>
<dbReference type="EMBL" id="VIFY01000040">
    <property type="protein sequence ID" value="TQB73676.1"/>
    <property type="molecule type" value="Genomic_DNA"/>
</dbReference>
<organism evidence="1 2">
    <name type="scientific">Monascus purpureus</name>
    <name type="common">Red mold</name>
    <name type="synonym">Monascus anka</name>
    <dbReference type="NCBI Taxonomy" id="5098"/>
    <lineage>
        <taxon>Eukaryota</taxon>
        <taxon>Fungi</taxon>
        <taxon>Dikarya</taxon>
        <taxon>Ascomycota</taxon>
        <taxon>Pezizomycotina</taxon>
        <taxon>Eurotiomycetes</taxon>
        <taxon>Eurotiomycetidae</taxon>
        <taxon>Eurotiales</taxon>
        <taxon>Aspergillaceae</taxon>
        <taxon>Monascus</taxon>
    </lineage>
</organism>
<accession>A0A507R061</accession>
<proteinExistence type="predicted"/>
<comment type="caution">
    <text evidence="1">The sequence shown here is derived from an EMBL/GenBank/DDBJ whole genome shotgun (WGS) entry which is preliminary data.</text>
</comment>
<dbReference type="Proteomes" id="UP000319663">
    <property type="component" value="Unassembled WGS sequence"/>
</dbReference>
<reference evidence="1 2" key="1">
    <citation type="submission" date="2019-06" db="EMBL/GenBank/DDBJ databases">
        <title>Wine fermentation using esterase from Monascus purpureus.</title>
        <authorList>
            <person name="Geng C."/>
            <person name="Zhang Y."/>
        </authorList>
    </citation>
    <scope>NUCLEOTIDE SEQUENCE [LARGE SCALE GENOMIC DNA]</scope>
    <source>
        <strain evidence="1">HQ1</strain>
    </source>
</reference>
<evidence type="ECO:0000313" key="2">
    <source>
        <dbReference type="Proteomes" id="UP000319663"/>
    </source>
</evidence>
<keyword evidence="2" id="KW-1185">Reference proteome</keyword>
<protein>
    <submittedName>
        <fullName evidence="1">Uncharacterized protein</fullName>
    </submittedName>
</protein>
<gene>
    <name evidence="1" type="ORF">MPDQ_005599</name>
</gene>